<evidence type="ECO:0000313" key="2">
    <source>
        <dbReference type="Proteomes" id="UP000437748"/>
    </source>
</evidence>
<keyword evidence="2" id="KW-1185">Reference proteome</keyword>
<dbReference type="Proteomes" id="UP000437748">
    <property type="component" value="Unassembled WGS sequence"/>
</dbReference>
<organism evidence="1 2">
    <name type="scientific">Silvanigrella paludirubra</name>
    <dbReference type="NCBI Taxonomy" id="2499159"/>
    <lineage>
        <taxon>Bacteria</taxon>
        <taxon>Pseudomonadati</taxon>
        <taxon>Bdellovibrionota</taxon>
        <taxon>Oligoflexia</taxon>
        <taxon>Silvanigrellales</taxon>
        <taxon>Silvanigrellaceae</taxon>
        <taxon>Silvanigrella</taxon>
    </lineage>
</organism>
<dbReference type="AlphaFoldDB" id="A0A6N6VWW3"/>
<reference evidence="1 2" key="1">
    <citation type="submission" date="2019-10" db="EMBL/GenBank/DDBJ databases">
        <title>New species of Slilvanegrellaceae.</title>
        <authorList>
            <person name="Pitt A."/>
            <person name="Hahn M.W."/>
        </authorList>
    </citation>
    <scope>NUCLEOTIDE SEQUENCE [LARGE SCALE GENOMIC DNA]</scope>
    <source>
        <strain evidence="1 2">SP-Ram-0.45-NSY-1</strain>
    </source>
</reference>
<evidence type="ECO:0000313" key="1">
    <source>
        <dbReference type="EMBL" id="KAB8037927.1"/>
    </source>
</evidence>
<accession>A0A6N6VWW3</accession>
<gene>
    <name evidence="1" type="ORF">GCL60_12200</name>
</gene>
<dbReference type="EMBL" id="WFLM01000004">
    <property type="protein sequence ID" value="KAB8037927.1"/>
    <property type="molecule type" value="Genomic_DNA"/>
</dbReference>
<dbReference type="RefSeq" id="WP_153421005.1">
    <property type="nucleotide sequence ID" value="NZ_WFLM01000004.1"/>
</dbReference>
<protein>
    <submittedName>
        <fullName evidence="1">Uncharacterized protein</fullName>
    </submittedName>
</protein>
<sequence length="372" mass="43600">MLLSIFVSKIYAKEIKNDWESTVTFGIGNVGYMNNFQTGILQSSFSLLFRPFEENKNFEAKFKIMTQSPSKEDDGFIEVPLRDYDFSKIAELWLRYQIFNQLELKAGRFSDTPDETTPLYWPYYSLYSKIDFYKDPEINPFIIVRQDLLSVYSYQSNRSTATNIERTRVELDLNSKMTSQNLELKLNLKSNYDQFSDPDYALSSLSIGREQYIDKTVTYHDQKYRIVNFYSDFSLDYDNLIFSKIFLKYWKNLDSDVFNEGKIFGIEEKIHFKTNSLSFAYIKYYAEQSSVPPSSLSSYYYPGFQITALDVKFSQDFLESWNALLEYRYQTSTPYGQSSDISISPGAVPVIPKYKISLLLEYHFDSSGRQDN</sequence>
<name>A0A6N6VWW3_9BACT</name>
<proteinExistence type="predicted"/>
<comment type="caution">
    <text evidence="1">The sequence shown here is derived from an EMBL/GenBank/DDBJ whole genome shotgun (WGS) entry which is preliminary data.</text>
</comment>